<comment type="function">
    <text evidence="15">A helicase/nuclease that prepares dsDNA breaks (DSB) for recombinational DNA repair. Binds to DSBs and unwinds DNA via a highly rapid and processive ATP-dependent bidirectional helicase activity. Unwinds dsDNA until it encounters a Chi (crossover hotspot instigator) sequence from the 3' direction. Cuts ssDNA a few nucleotides 3' to the Chi site. The properties and activities of the enzyme are changed at Chi. The Chi-altered holoenzyme produces a long 3'-ssDNA overhang and facilitates RecA-binding to the ssDNA for homologous DNA recombination and repair. Holoenzyme degrades any linearized DNA that is unable to undergo homologous recombination. In the holoenzyme this subunit contributes ATPase, 3'-5' helicase, exonuclease activity and loads RecA onto ssDNA.</text>
</comment>
<evidence type="ECO:0000256" key="5">
    <source>
        <dbReference type="ARBA" id="ARBA00022801"/>
    </source>
</evidence>
<dbReference type="Gene3D" id="1.10.3170.10">
    <property type="entry name" value="Recbcd, chain B, domain 2"/>
    <property type="match status" value="1"/>
</dbReference>
<dbReference type="RefSeq" id="WP_255188699.1">
    <property type="nucleotide sequence ID" value="NZ_CP113517.1"/>
</dbReference>
<dbReference type="SUPFAM" id="SSF52980">
    <property type="entry name" value="Restriction endonuclease-like"/>
    <property type="match status" value="1"/>
</dbReference>
<organism evidence="20 21">
    <name type="scientific">Methylomonas rapida</name>
    <dbReference type="NCBI Taxonomy" id="2963939"/>
    <lineage>
        <taxon>Bacteria</taxon>
        <taxon>Pseudomonadati</taxon>
        <taxon>Pseudomonadota</taxon>
        <taxon>Gammaproteobacteria</taxon>
        <taxon>Methylococcales</taxon>
        <taxon>Methylococcaceae</taxon>
        <taxon>Methylomonas</taxon>
    </lineage>
</organism>
<evidence type="ECO:0000256" key="8">
    <source>
        <dbReference type="ARBA" id="ARBA00022840"/>
    </source>
</evidence>
<dbReference type="HAMAP" id="MF_01485">
    <property type="entry name" value="RecB"/>
    <property type="match status" value="1"/>
</dbReference>
<sequence>MTSATAIDPLVLPLSGTRLIEASAGTGKTYTIAALYVRLILGHGMQGSELLPPDILVVTFTDAATKELRERIRARLTQAARYFRDSSMESDDFLQRLRADYAAEQWPNCARRLELAANWMDEAAVYTIHSWCNRMLQQHAFDSGSLFKQEVDSDDQELLHQVVRDYWRQFFYPLSATACLAVNKLAASPEQLAAILKPLLFETEAAGLNCETDDIRPVFEAWEQWQRQCDVLENQARQHWLSQQTALEALLQLASNDGWLNGNQYRKNTFADKLKHMAAWAQGATLGLDDLAKFGRQKLQAGLTKAHQNKIDQFQQTTFQAIDDFIAHCEQEIDIADSITRHAIQWLRARYDAEKQRIARMTFDDMLNRLDSALRSQNGERLAATIIKQYPIALIDEFQDTDPVQYRIFARLYPADAEEEFGCFMIGDPKQAIYSFRGGDIFTYLKAHQATLGKHYTLGTNYRSTESLVAAVNRMFAHADQQQAEGAFYFKHDEFDPLPFIPVAAKGRNEVFVIEQESAPALTFWRLDGEQAIGMPDYRVQMAAATASEIVRLLTGGQKGHTGFRDAQGQMAPLQPADIAILVRSGSEARIMRQALAERRLRSVYLSERESIYASPEAKDILIWLRALAEPRDERKVRAALSTATIGWPYQTLRRLTLDEPLWESQLERFIGYQQRWQQDGILPTLRQLLSDYALSARFAALADGERRLTNLLHLAELLQHAGSHLDGEQALIRHLAETIASSEQAAEENVIRLESDANLIKIVTIHKSKGLEYPLVFLPFICSFREVGGRNTRYYRYHDPDFNLSIDLSKSDECKAISDKERLQEDLRLLYVAVTRARYACWLGVAAIKSGNSKNSLLHKSALGYVLGWQPDMAASELQSRLSELKGDCAAIAIENPPAATAMPYQPPHAETEIDAARDSTIKVGDNWWIASYTALQTEQITAGKPASAPSEAENYREDKQGDEAEPLPNPPMQAASGLHGLPRGAEPGVLVHELLEQCALLGFGAVLAQPELALPLIDKLFKGHNWENKQNILAQALQQWLKLPLLADTGISLSDLASHRYQAEMEFLLGAEAADVRLIDTLVTRHTFAGLARPRLQANQIHGLLKGFIDLVFVHEDRYYVLDYKFNALGTNSDAYGDAALQNAMLNKRYDLQSMLYLLALHRLLKTRLGERYDYDSHIGGSIYLFLRGVDNASAGRVFYKPDKTLIEALDALFRGETMPGLVA</sequence>
<comment type="catalytic activity">
    <reaction evidence="13 15">
        <text>Couples ATP hydrolysis with the unwinding of duplex DNA by translocating in the 3'-5' direction.</text>
        <dbReference type="EC" id="5.6.2.4"/>
    </reaction>
</comment>
<evidence type="ECO:0000256" key="17">
    <source>
        <dbReference type="SAM" id="MobiDB-lite"/>
    </source>
</evidence>
<comment type="subunit">
    <text evidence="15">Heterotrimer of RecB, RecC and RecD. All subunits contribute to DNA-binding. Interacts with RecA.</text>
</comment>
<dbReference type="NCBIfam" id="TIGR00609">
    <property type="entry name" value="recB"/>
    <property type="match status" value="1"/>
</dbReference>
<keyword evidence="1 15" id="KW-0540">Nuclease</keyword>
<keyword evidence="2 15" id="KW-0479">Metal-binding</keyword>
<proteinExistence type="inferred from homology"/>
<feature type="domain" description="UvrD-like helicase C-terminal" evidence="19">
    <location>
        <begin position="502"/>
        <end position="771"/>
    </location>
</feature>
<evidence type="ECO:0000259" key="18">
    <source>
        <dbReference type="PROSITE" id="PS51198"/>
    </source>
</evidence>
<evidence type="ECO:0000313" key="21">
    <source>
        <dbReference type="Proteomes" id="UP001162780"/>
    </source>
</evidence>
<evidence type="ECO:0000256" key="9">
    <source>
        <dbReference type="ARBA" id="ARBA00022842"/>
    </source>
</evidence>
<dbReference type="SUPFAM" id="SSF52540">
    <property type="entry name" value="P-loop containing nucleoside triphosphate hydrolases"/>
    <property type="match status" value="1"/>
</dbReference>
<keyword evidence="7 15" id="KW-0269">Exonuclease</keyword>
<evidence type="ECO:0000256" key="7">
    <source>
        <dbReference type="ARBA" id="ARBA00022839"/>
    </source>
</evidence>
<dbReference type="Pfam" id="PF00580">
    <property type="entry name" value="UvrD-helicase"/>
    <property type="match status" value="1"/>
</dbReference>
<gene>
    <name evidence="15 20" type="primary">recB</name>
    <name evidence="20" type="ORF">NM686_015175</name>
</gene>
<dbReference type="InterPro" id="IPR038726">
    <property type="entry name" value="PDDEXK_AddAB-type"/>
</dbReference>
<keyword evidence="3 15" id="KW-0547">Nucleotide-binding</keyword>
<reference evidence="20" key="1">
    <citation type="submission" date="2022-11" db="EMBL/GenBank/DDBJ databases">
        <title>Methylomonas rapida sp. nov., Carotenoid-Producing Obligate Methanotrophs with High Growth Characteristics and Biotechnological Potential.</title>
        <authorList>
            <person name="Tikhonova E.N."/>
            <person name="Suleimanov R.Z."/>
            <person name="Miroshnikov K."/>
            <person name="Oshkin I.Y."/>
            <person name="Belova S.E."/>
            <person name="Danilova O.V."/>
            <person name="Ashikhmin A."/>
            <person name="Konopkin A."/>
            <person name="But S.Y."/>
            <person name="Khmelenina V.N."/>
            <person name="Kuznetsov N."/>
            <person name="Pimenov N.V."/>
            <person name="Dedysh S.N."/>
        </authorList>
    </citation>
    <scope>NUCLEOTIDE SEQUENCE</scope>
    <source>
        <strain evidence="20">MP1</strain>
    </source>
</reference>
<dbReference type="InterPro" id="IPR014017">
    <property type="entry name" value="DNA_helicase_UvrD-like_C"/>
</dbReference>
<keyword evidence="12 15" id="KW-0413">Isomerase</keyword>
<dbReference type="EC" id="3.1.11.5" evidence="15"/>
<evidence type="ECO:0000313" key="20">
    <source>
        <dbReference type="EMBL" id="WAR43712.1"/>
    </source>
</evidence>
<dbReference type="InterPro" id="IPR000212">
    <property type="entry name" value="DNA_helicase_UvrD/REP"/>
</dbReference>
<comment type="cofactor">
    <cofactor evidence="15">
        <name>Mg(2+)</name>
        <dbReference type="ChEBI" id="CHEBI:18420"/>
    </cofactor>
    <text evidence="15">Binds 1 Mg(2+) ion per subunit.</text>
</comment>
<dbReference type="EC" id="5.6.2.4" evidence="15"/>
<dbReference type="Gene3D" id="1.10.486.10">
    <property type="entry name" value="PCRA, domain 4"/>
    <property type="match status" value="1"/>
</dbReference>
<evidence type="ECO:0000256" key="12">
    <source>
        <dbReference type="ARBA" id="ARBA00023235"/>
    </source>
</evidence>
<dbReference type="InterPro" id="IPR011604">
    <property type="entry name" value="PDDEXK-like_dom_sf"/>
</dbReference>
<feature type="binding site" evidence="15">
    <location>
        <position position="994"/>
    </location>
    <ligand>
        <name>Mg(2+)</name>
        <dbReference type="ChEBI" id="CHEBI:18420"/>
    </ligand>
</feature>
<dbReference type="CDD" id="cd22352">
    <property type="entry name" value="RecB_C-like"/>
    <property type="match status" value="1"/>
</dbReference>
<feature type="region of interest" description="Disordered" evidence="17">
    <location>
        <begin position="942"/>
        <end position="982"/>
    </location>
</feature>
<dbReference type="PROSITE" id="PS51198">
    <property type="entry name" value="UVRD_HELICASE_ATP_BIND"/>
    <property type="match status" value="1"/>
</dbReference>
<accession>A0ABY7GFD1</accession>
<dbReference type="GO" id="GO:0008854">
    <property type="term" value="F:exodeoxyribonuclease V activity"/>
    <property type="evidence" value="ECO:0007669"/>
    <property type="project" value="UniProtKB-EC"/>
</dbReference>
<evidence type="ECO:0000256" key="14">
    <source>
        <dbReference type="ARBA" id="ARBA00048988"/>
    </source>
</evidence>
<feature type="binding site" evidence="15">
    <location>
        <position position="1112"/>
    </location>
    <ligand>
        <name>Mg(2+)</name>
        <dbReference type="ChEBI" id="CHEBI:18420"/>
    </ligand>
</feature>
<dbReference type="PANTHER" id="PTHR11070">
    <property type="entry name" value="UVRD / RECB / PCRA DNA HELICASE FAMILY MEMBER"/>
    <property type="match status" value="1"/>
</dbReference>
<feature type="binding site" evidence="15">
    <location>
        <position position="1125"/>
    </location>
    <ligand>
        <name>Mg(2+)</name>
        <dbReference type="ChEBI" id="CHEBI:18420"/>
    </ligand>
</feature>
<feature type="region of interest" description="DNA-binding and helicase activity, interacts with RecC" evidence="15">
    <location>
        <begin position="1"/>
        <end position="880"/>
    </location>
</feature>
<dbReference type="InterPro" id="IPR027417">
    <property type="entry name" value="P-loop_NTPase"/>
</dbReference>
<feature type="binding site" evidence="16">
    <location>
        <begin position="22"/>
        <end position="29"/>
    </location>
    <ligand>
        <name>ATP</name>
        <dbReference type="ChEBI" id="CHEBI:30616"/>
    </ligand>
</feature>
<evidence type="ECO:0000256" key="3">
    <source>
        <dbReference type="ARBA" id="ARBA00022741"/>
    </source>
</evidence>
<protein>
    <recommendedName>
        <fullName evidence="15">RecBCD enzyme subunit RecB</fullName>
        <ecNumber evidence="15">3.1.11.5</ecNumber>
        <ecNumber evidence="15">5.6.2.4</ecNumber>
    </recommendedName>
    <alternativeName>
        <fullName evidence="15">DNA 3'-5' helicase subunit RecB</fullName>
    </alternativeName>
    <alternativeName>
        <fullName evidence="15">Exonuclease V subunit RecB</fullName>
        <shortName evidence="15">ExoV subunit RecB</shortName>
    </alternativeName>
    <alternativeName>
        <fullName evidence="15">Helicase/nuclease RecBCD subunit RecB</fullName>
    </alternativeName>
</protein>
<evidence type="ECO:0000259" key="19">
    <source>
        <dbReference type="PROSITE" id="PS51217"/>
    </source>
</evidence>
<dbReference type="EMBL" id="CP113517">
    <property type="protein sequence ID" value="WAR43712.1"/>
    <property type="molecule type" value="Genomic_DNA"/>
</dbReference>
<comment type="catalytic activity">
    <reaction evidence="15">
        <text>Exonucleolytic cleavage (in the presence of ATP) in either 5'- to 3'- or 3'- to 5'-direction to yield 5'-phosphooligonucleotides.</text>
        <dbReference type="EC" id="3.1.11.5"/>
    </reaction>
</comment>
<dbReference type="InterPro" id="IPR014016">
    <property type="entry name" value="UvrD-like_ATP-bd"/>
</dbReference>
<dbReference type="Gene3D" id="3.90.320.10">
    <property type="match status" value="1"/>
</dbReference>
<dbReference type="Pfam" id="PF13361">
    <property type="entry name" value="UvrD_C"/>
    <property type="match status" value="1"/>
</dbReference>
<dbReference type="InterPro" id="IPR011335">
    <property type="entry name" value="Restrct_endonuc-II-like"/>
</dbReference>
<dbReference type="Proteomes" id="UP001162780">
    <property type="component" value="Chromosome"/>
</dbReference>
<keyword evidence="11 15" id="KW-0234">DNA repair</keyword>
<comment type="domain">
    <text evidence="15">The N-terminal DNA-binding domain is a ssDNA-dependent ATPase and has ATP-dependent 3'-5' helicase function. This domain interacts with RecC.</text>
</comment>
<evidence type="ECO:0000256" key="16">
    <source>
        <dbReference type="PROSITE-ProRule" id="PRU00560"/>
    </source>
</evidence>
<keyword evidence="6 15" id="KW-0347">Helicase</keyword>
<comment type="miscellaneous">
    <text evidence="15">In the RecBCD complex, RecB has a slow 3'-5' helicase, an exonuclease activity and loads RecA onto ssDNA, RecD has a fast 5'-3' helicase activity, while RecC stimulates the ATPase and processivity of the RecB helicase and contributes to recognition of the Chi site.</text>
</comment>
<keyword evidence="5 15" id="KW-0378">Hydrolase</keyword>
<evidence type="ECO:0000256" key="1">
    <source>
        <dbReference type="ARBA" id="ARBA00022722"/>
    </source>
</evidence>
<dbReference type="PANTHER" id="PTHR11070:SF23">
    <property type="entry name" value="RECBCD ENZYME SUBUNIT RECB"/>
    <property type="match status" value="1"/>
</dbReference>
<dbReference type="PROSITE" id="PS51217">
    <property type="entry name" value="UVRD_HELICASE_CTER"/>
    <property type="match status" value="1"/>
</dbReference>
<evidence type="ECO:0000256" key="13">
    <source>
        <dbReference type="ARBA" id="ARBA00034617"/>
    </source>
</evidence>
<comment type="catalytic activity">
    <reaction evidence="14 15">
        <text>ATP + H2O = ADP + phosphate + H(+)</text>
        <dbReference type="Rhea" id="RHEA:13065"/>
        <dbReference type="ChEBI" id="CHEBI:15377"/>
        <dbReference type="ChEBI" id="CHEBI:15378"/>
        <dbReference type="ChEBI" id="CHEBI:30616"/>
        <dbReference type="ChEBI" id="CHEBI:43474"/>
        <dbReference type="ChEBI" id="CHEBI:456216"/>
        <dbReference type="EC" id="5.6.2.4"/>
    </reaction>
</comment>
<name>A0ABY7GFD1_9GAMM</name>
<comment type="similarity">
    <text evidence="15">Belongs to the helicase family. UvrD subfamily.</text>
</comment>
<dbReference type="InterPro" id="IPR004586">
    <property type="entry name" value="RecB"/>
</dbReference>
<evidence type="ECO:0000256" key="2">
    <source>
        <dbReference type="ARBA" id="ARBA00022723"/>
    </source>
</evidence>
<feature type="active site" description="For nuclease activity" evidence="15">
    <location>
        <position position="1125"/>
    </location>
</feature>
<keyword evidence="8 15" id="KW-0067">ATP-binding</keyword>
<comment type="domain">
    <text evidence="15">The C-terminal domain has nuclease activity and interacts with RecD. It interacts with RecA, facilitating its loading onto ssDNA.</text>
</comment>
<dbReference type="Pfam" id="PF12705">
    <property type="entry name" value="PDDEXK_1"/>
    <property type="match status" value="1"/>
</dbReference>
<evidence type="ECO:0000256" key="6">
    <source>
        <dbReference type="ARBA" id="ARBA00022806"/>
    </source>
</evidence>
<evidence type="ECO:0000256" key="15">
    <source>
        <dbReference type="HAMAP-Rule" id="MF_01485"/>
    </source>
</evidence>
<evidence type="ECO:0000256" key="4">
    <source>
        <dbReference type="ARBA" id="ARBA00022763"/>
    </source>
</evidence>
<keyword evidence="9 15" id="KW-0460">Magnesium</keyword>
<evidence type="ECO:0000256" key="10">
    <source>
        <dbReference type="ARBA" id="ARBA00023125"/>
    </source>
</evidence>
<feature type="domain" description="UvrD-like helicase ATP-binding" evidence="18">
    <location>
        <begin position="1"/>
        <end position="465"/>
    </location>
</feature>
<feature type="region of interest" description="Nuclease activity, interacts with RecD and RecA" evidence="15">
    <location>
        <begin position="928"/>
        <end position="1226"/>
    </location>
</feature>
<feature type="compositionally biased region" description="Basic and acidic residues" evidence="17">
    <location>
        <begin position="955"/>
        <end position="964"/>
    </location>
</feature>
<keyword evidence="10 15" id="KW-0238">DNA-binding</keyword>
<keyword evidence="21" id="KW-1185">Reference proteome</keyword>
<dbReference type="Gene3D" id="3.40.50.300">
    <property type="entry name" value="P-loop containing nucleotide triphosphate hydrolases"/>
    <property type="match status" value="2"/>
</dbReference>
<evidence type="ECO:0000256" key="11">
    <source>
        <dbReference type="ARBA" id="ARBA00023204"/>
    </source>
</evidence>
<keyword evidence="4 15" id="KW-0227">DNA damage</keyword>